<comment type="caution">
    <text evidence="3">The sequence shown here is derived from an EMBL/GenBank/DDBJ whole genome shotgun (WGS) entry which is preliminary data.</text>
</comment>
<sequence length="199" mass="21780">MGEGIKFCTECGTQVDRDAKFCPNCGAAQGGNDSRIVQSDVREYAPNYGGETPVRARSREAEAAVTYAPAYTDPTVSATAPEQQPSTEGKKLSYRVVGILAAAVLLILMLFIWKPFGKGHPIVGKWEPVYGNGYMEFKKDGALVVSSGMRSIKGGYKILSEDRIRIIPPAAYDEEPEDMTFFLEGDTLYLDGSMFQRIS</sequence>
<name>A0A926HUK1_9FIRM</name>
<keyword evidence="4" id="KW-1185">Reference proteome</keyword>
<feature type="transmembrane region" description="Helical" evidence="1">
    <location>
        <begin position="92"/>
        <end position="113"/>
    </location>
</feature>
<dbReference type="EMBL" id="JACRSP010000002">
    <property type="protein sequence ID" value="MBC8536030.1"/>
    <property type="molecule type" value="Genomic_DNA"/>
</dbReference>
<evidence type="ECO:0000313" key="4">
    <source>
        <dbReference type="Proteomes" id="UP000620366"/>
    </source>
</evidence>
<feature type="domain" description="Zinc-ribbon" evidence="2">
    <location>
        <begin position="7"/>
        <end position="28"/>
    </location>
</feature>
<reference evidence="3" key="1">
    <citation type="submission" date="2020-08" db="EMBL/GenBank/DDBJ databases">
        <title>Genome public.</title>
        <authorList>
            <person name="Liu C."/>
            <person name="Sun Q."/>
        </authorList>
    </citation>
    <scope>NUCLEOTIDE SEQUENCE</scope>
    <source>
        <strain evidence="3">BX7</strain>
    </source>
</reference>
<keyword evidence="1" id="KW-1133">Transmembrane helix</keyword>
<evidence type="ECO:0000313" key="3">
    <source>
        <dbReference type="EMBL" id="MBC8536030.1"/>
    </source>
</evidence>
<organism evidence="3 4">
    <name type="scientific">Feifania hominis</name>
    <dbReference type="NCBI Taxonomy" id="2763660"/>
    <lineage>
        <taxon>Bacteria</taxon>
        <taxon>Bacillati</taxon>
        <taxon>Bacillota</taxon>
        <taxon>Clostridia</taxon>
        <taxon>Eubacteriales</taxon>
        <taxon>Feifaniaceae</taxon>
        <taxon>Feifania</taxon>
    </lineage>
</organism>
<dbReference type="Proteomes" id="UP000620366">
    <property type="component" value="Unassembled WGS sequence"/>
</dbReference>
<dbReference type="InterPro" id="IPR026870">
    <property type="entry name" value="Zinc_ribbon_dom"/>
</dbReference>
<evidence type="ECO:0000259" key="2">
    <source>
        <dbReference type="Pfam" id="PF13240"/>
    </source>
</evidence>
<dbReference type="Pfam" id="PF13240">
    <property type="entry name" value="Zn_Ribbon_1"/>
    <property type="match status" value="1"/>
</dbReference>
<keyword evidence="1" id="KW-0812">Transmembrane</keyword>
<keyword evidence="1" id="KW-0472">Membrane</keyword>
<dbReference type="AlphaFoldDB" id="A0A926HUK1"/>
<accession>A0A926HUK1</accession>
<evidence type="ECO:0000256" key="1">
    <source>
        <dbReference type="SAM" id="Phobius"/>
    </source>
</evidence>
<gene>
    <name evidence="3" type="ORF">H8695_04915</name>
</gene>
<dbReference type="RefSeq" id="WP_249299786.1">
    <property type="nucleotide sequence ID" value="NZ_JACRSP010000002.1"/>
</dbReference>
<protein>
    <submittedName>
        <fullName evidence="3">Zinc-ribbon domain-containing protein</fullName>
    </submittedName>
</protein>
<proteinExistence type="predicted"/>